<dbReference type="Pfam" id="PF01597">
    <property type="entry name" value="GCV_H"/>
    <property type="match status" value="1"/>
</dbReference>
<name>A0A812IQU6_9DINO</name>
<dbReference type="GO" id="GO:0019464">
    <property type="term" value="P:glycine decarboxylation via glycine cleavage system"/>
    <property type="evidence" value="ECO:0007669"/>
    <property type="project" value="UniProtKB-UniRule"/>
</dbReference>
<dbReference type="SUPFAM" id="SSF51230">
    <property type="entry name" value="Single hybrid motif"/>
    <property type="match status" value="1"/>
</dbReference>
<dbReference type="InterPro" id="IPR011053">
    <property type="entry name" value="Single_hybrid_motif"/>
</dbReference>
<evidence type="ECO:0000313" key="8">
    <source>
        <dbReference type="Proteomes" id="UP000601435"/>
    </source>
</evidence>
<dbReference type="PROSITE" id="PS00189">
    <property type="entry name" value="LIPOYL"/>
    <property type="match status" value="1"/>
</dbReference>
<feature type="domain" description="Lipoyl-binding" evidence="6">
    <location>
        <begin position="22"/>
        <end position="104"/>
    </location>
</feature>
<sequence length="126" mass="13418">MSSPNDRKYTESHEWLKLEGDTVTLGITPFAVSELTDITYVEMKPVGSDFGAGDSVGEVESVKATSDIYTPVGGEVVEINEALNDDPSLVNEDPLGAGWLVKLKVADASGLDALMDSGAYDEKYNG</sequence>
<gene>
    <name evidence="7" type="primary">gcvH</name>
    <name evidence="7" type="ORF">SNEC2469_LOCUS255</name>
</gene>
<dbReference type="InterPro" id="IPR000089">
    <property type="entry name" value="Biotin_lipoyl"/>
</dbReference>
<evidence type="ECO:0000256" key="1">
    <source>
        <dbReference type="ARBA" id="ARBA00009249"/>
    </source>
</evidence>
<keyword evidence="3 5" id="KW-0809">Transit peptide</keyword>
<dbReference type="NCBIfam" id="TIGR00527">
    <property type="entry name" value="gcvH"/>
    <property type="match status" value="1"/>
</dbReference>
<dbReference type="EMBL" id="CAJNJA010000781">
    <property type="protein sequence ID" value="CAE7155257.1"/>
    <property type="molecule type" value="Genomic_DNA"/>
</dbReference>
<dbReference type="InterPro" id="IPR002930">
    <property type="entry name" value="GCV_H"/>
</dbReference>
<evidence type="ECO:0000256" key="5">
    <source>
        <dbReference type="RuleBase" id="RU364055"/>
    </source>
</evidence>
<evidence type="ECO:0000313" key="7">
    <source>
        <dbReference type="EMBL" id="CAE7155257.1"/>
    </source>
</evidence>
<dbReference type="PANTHER" id="PTHR11715:SF3">
    <property type="entry name" value="GLYCINE CLEAVAGE SYSTEM H PROTEIN-RELATED"/>
    <property type="match status" value="1"/>
</dbReference>
<dbReference type="Gene3D" id="2.40.50.100">
    <property type="match status" value="1"/>
</dbReference>
<dbReference type="GO" id="GO:0005829">
    <property type="term" value="C:cytosol"/>
    <property type="evidence" value="ECO:0007669"/>
    <property type="project" value="TreeGrafter"/>
</dbReference>
<comment type="cofactor">
    <cofactor evidence="5">
        <name>(R)-lipoate</name>
        <dbReference type="ChEBI" id="CHEBI:83088"/>
    </cofactor>
    <text evidence="5">Binds 1 lipoyl cofactor covalently.</text>
</comment>
<dbReference type="HAMAP" id="MF_00272">
    <property type="entry name" value="GcvH"/>
    <property type="match status" value="1"/>
</dbReference>
<accession>A0A812IQU6</accession>
<dbReference type="CDD" id="cd06848">
    <property type="entry name" value="GCS_H"/>
    <property type="match status" value="1"/>
</dbReference>
<keyword evidence="5" id="KW-0496">Mitochondrion</keyword>
<comment type="subcellular location">
    <subcellularLocation>
        <location evidence="5">Mitochondrion</location>
    </subcellularLocation>
</comment>
<comment type="caution">
    <text evidence="7">The sequence shown here is derived from an EMBL/GenBank/DDBJ whole genome shotgun (WGS) entry which is preliminary data.</text>
</comment>
<dbReference type="GO" id="GO:0009249">
    <property type="term" value="P:protein lipoylation"/>
    <property type="evidence" value="ECO:0007669"/>
    <property type="project" value="TreeGrafter"/>
</dbReference>
<dbReference type="PANTHER" id="PTHR11715">
    <property type="entry name" value="GLYCINE CLEAVAGE SYSTEM H PROTEIN"/>
    <property type="match status" value="1"/>
</dbReference>
<evidence type="ECO:0000259" key="6">
    <source>
        <dbReference type="PROSITE" id="PS50968"/>
    </source>
</evidence>
<comment type="function">
    <text evidence="5">The H protein shuttles the methylamine group of glycine from the P protein to the T protein.</text>
</comment>
<dbReference type="GO" id="GO:0005739">
    <property type="term" value="C:mitochondrion"/>
    <property type="evidence" value="ECO:0007669"/>
    <property type="project" value="UniProtKB-SubCell"/>
</dbReference>
<reference evidence="7" key="1">
    <citation type="submission" date="2021-02" db="EMBL/GenBank/DDBJ databases">
        <authorList>
            <person name="Dougan E. K."/>
            <person name="Rhodes N."/>
            <person name="Thang M."/>
            <person name="Chan C."/>
        </authorList>
    </citation>
    <scope>NUCLEOTIDE SEQUENCE</scope>
</reference>
<dbReference type="PROSITE" id="PS50968">
    <property type="entry name" value="BIOTINYL_LIPOYL"/>
    <property type="match status" value="1"/>
</dbReference>
<feature type="modified residue" description="N6-lipoyllysine" evidence="4">
    <location>
        <position position="63"/>
    </location>
</feature>
<keyword evidence="2 4" id="KW-0450">Lipoyl</keyword>
<dbReference type="OrthoDB" id="10264154at2759"/>
<dbReference type="Proteomes" id="UP000601435">
    <property type="component" value="Unassembled WGS sequence"/>
</dbReference>
<proteinExistence type="inferred from homology"/>
<protein>
    <recommendedName>
        <fullName evidence="5">Glycine cleavage system H protein</fullName>
    </recommendedName>
</protein>
<dbReference type="GO" id="GO:0005960">
    <property type="term" value="C:glycine cleavage complex"/>
    <property type="evidence" value="ECO:0007669"/>
    <property type="project" value="UniProtKB-UniRule"/>
</dbReference>
<dbReference type="NCBIfam" id="NF002270">
    <property type="entry name" value="PRK01202.1"/>
    <property type="match status" value="1"/>
</dbReference>
<keyword evidence="8" id="KW-1185">Reference proteome</keyword>
<dbReference type="InterPro" id="IPR033753">
    <property type="entry name" value="GCV_H/Fam206"/>
</dbReference>
<comment type="similarity">
    <text evidence="1 5">Belongs to the GcvH family.</text>
</comment>
<organism evidence="7 8">
    <name type="scientific">Symbiodinium necroappetens</name>
    <dbReference type="NCBI Taxonomy" id="1628268"/>
    <lineage>
        <taxon>Eukaryota</taxon>
        <taxon>Sar</taxon>
        <taxon>Alveolata</taxon>
        <taxon>Dinophyceae</taxon>
        <taxon>Suessiales</taxon>
        <taxon>Symbiodiniaceae</taxon>
        <taxon>Symbiodinium</taxon>
    </lineage>
</organism>
<evidence type="ECO:0000256" key="3">
    <source>
        <dbReference type="ARBA" id="ARBA00022946"/>
    </source>
</evidence>
<dbReference type="AlphaFoldDB" id="A0A812IQU6"/>
<evidence type="ECO:0000256" key="4">
    <source>
        <dbReference type="PIRSR" id="PIRSR617453-50"/>
    </source>
</evidence>
<comment type="subunit">
    <text evidence="5">The glycine cleavage system is composed of four proteins: P, T, L and H.</text>
</comment>
<dbReference type="InterPro" id="IPR003016">
    <property type="entry name" value="2-oxoA_DH_lipoyl-BS"/>
</dbReference>
<evidence type="ECO:0000256" key="2">
    <source>
        <dbReference type="ARBA" id="ARBA00022823"/>
    </source>
</evidence>
<dbReference type="InterPro" id="IPR017453">
    <property type="entry name" value="GCV_H_sub"/>
</dbReference>